<dbReference type="Proteomes" id="UP000308730">
    <property type="component" value="Unassembled WGS sequence"/>
</dbReference>
<keyword evidence="10" id="KW-1185">Reference proteome</keyword>
<dbReference type="EMBL" id="SGPM01000002">
    <property type="protein sequence ID" value="THH33984.1"/>
    <property type="molecule type" value="Genomic_DNA"/>
</dbReference>
<comment type="similarity">
    <text evidence="8">Belongs to the PET100 family.</text>
</comment>
<comment type="subcellular location">
    <subcellularLocation>
        <location evidence="1">Membrane</location>
        <topology evidence="1">Single-pass membrane protein</topology>
    </subcellularLocation>
    <subcellularLocation>
        <location evidence="2">Mitochondrion membrane</location>
    </subcellularLocation>
</comment>
<dbReference type="PANTHER" id="PTHR33968">
    <property type="entry name" value="PROTEIN PET100 HOMOLOG, MITOCHONDRIAL"/>
    <property type="match status" value="1"/>
</dbReference>
<evidence type="ECO:0000256" key="1">
    <source>
        <dbReference type="ARBA" id="ARBA00004167"/>
    </source>
</evidence>
<name>A0A4S4N4M6_9APHY</name>
<dbReference type="InterPro" id="IPR018625">
    <property type="entry name" value="Pet100"/>
</dbReference>
<dbReference type="OrthoDB" id="18175at2759"/>
<evidence type="ECO:0000313" key="10">
    <source>
        <dbReference type="Proteomes" id="UP000308730"/>
    </source>
</evidence>
<proteinExistence type="inferred from homology"/>
<keyword evidence="5" id="KW-1133">Transmembrane helix</keyword>
<keyword evidence="6" id="KW-0496">Mitochondrion</keyword>
<keyword evidence="7" id="KW-0472">Membrane</keyword>
<keyword evidence="3" id="KW-0812">Transmembrane</keyword>
<dbReference type="GO" id="GO:0051082">
    <property type="term" value="F:unfolded protein binding"/>
    <property type="evidence" value="ECO:0007669"/>
    <property type="project" value="TreeGrafter"/>
</dbReference>
<dbReference type="GO" id="GO:0005743">
    <property type="term" value="C:mitochondrial inner membrane"/>
    <property type="evidence" value="ECO:0007669"/>
    <property type="project" value="TreeGrafter"/>
</dbReference>
<accession>A0A4S4N4M6</accession>
<reference evidence="9 10" key="1">
    <citation type="submission" date="2019-02" db="EMBL/GenBank/DDBJ databases">
        <title>Genome sequencing of the rare red list fungi Antrodiella citrinella (Flaviporus citrinellus).</title>
        <authorList>
            <person name="Buettner E."/>
            <person name="Kellner H."/>
        </authorList>
    </citation>
    <scope>NUCLEOTIDE SEQUENCE [LARGE SCALE GENOMIC DNA]</scope>
    <source>
        <strain evidence="9 10">DSM 108506</strain>
    </source>
</reference>
<evidence type="ECO:0000256" key="8">
    <source>
        <dbReference type="ARBA" id="ARBA00038077"/>
    </source>
</evidence>
<gene>
    <name evidence="9" type="ORF">EUX98_g319</name>
</gene>
<organism evidence="9 10">
    <name type="scientific">Antrodiella citrinella</name>
    <dbReference type="NCBI Taxonomy" id="2447956"/>
    <lineage>
        <taxon>Eukaryota</taxon>
        <taxon>Fungi</taxon>
        <taxon>Dikarya</taxon>
        <taxon>Basidiomycota</taxon>
        <taxon>Agaricomycotina</taxon>
        <taxon>Agaricomycetes</taxon>
        <taxon>Polyporales</taxon>
        <taxon>Steccherinaceae</taxon>
        <taxon>Antrodiella</taxon>
    </lineage>
</organism>
<evidence type="ECO:0000256" key="4">
    <source>
        <dbReference type="ARBA" id="ARBA00022946"/>
    </source>
</evidence>
<evidence type="ECO:0000256" key="3">
    <source>
        <dbReference type="ARBA" id="ARBA00022692"/>
    </source>
</evidence>
<evidence type="ECO:0000256" key="7">
    <source>
        <dbReference type="ARBA" id="ARBA00023136"/>
    </source>
</evidence>
<evidence type="ECO:0000256" key="5">
    <source>
        <dbReference type="ARBA" id="ARBA00022989"/>
    </source>
</evidence>
<protein>
    <recommendedName>
        <fullName evidence="11">Mitochondrial cytochrome c oxidase assembly factor</fullName>
    </recommendedName>
</protein>
<dbReference type="PANTHER" id="PTHR33968:SF1">
    <property type="entry name" value="PROTEIN PET100 HOMOLOG, MITOCHONDRIAL"/>
    <property type="match status" value="1"/>
</dbReference>
<dbReference type="Pfam" id="PF09803">
    <property type="entry name" value="Pet100"/>
    <property type="match status" value="1"/>
</dbReference>
<evidence type="ECO:0008006" key="11">
    <source>
        <dbReference type="Google" id="ProtNLM"/>
    </source>
</evidence>
<comment type="caution">
    <text evidence="9">The sequence shown here is derived from an EMBL/GenBank/DDBJ whole genome shotgun (WGS) entry which is preliminary data.</text>
</comment>
<evidence type="ECO:0000256" key="6">
    <source>
        <dbReference type="ARBA" id="ARBA00023128"/>
    </source>
</evidence>
<evidence type="ECO:0000256" key="2">
    <source>
        <dbReference type="ARBA" id="ARBA00004325"/>
    </source>
</evidence>
<sequence length="104" mass="11938">MSGAMSAILNRLRGSNLEVFKFSFYLTFPLTLMMYFGDPEWYQKHVTPYKDHIFPPEERTVRSLPHDQASLREELAKIRAKKLERAAERLEAEKAGTTPSSSSS</sequence>
<dbReference type="AlphaFoldDB" id="A0A4S4N4M6"/>
<evidence type="ECO:0000313" key="9">
    <source>
        <dbReference type="EMBL" id="THH33984.1"/>
    </source>
</evidence>
<keyword evidence="4" id="KW-0809">Transit peptide</keyword>
<dbReference type="GO" id="GO:0033617">
    <property type="term" value="P:mitochondrial respiratory chain complex IV assembly"/>
    <property type="evidence" value="ECO:0007669"/>
    <property type="project" value="InterPro"/>
</dbReference>